<protein>
    <recommendedName>
        <fullName evidence="4">Concanavalin A-like lectin/glucanase superfamily protein</fullName>
    </recommendedName>
</protein>
<name>A0A347ZUY2_9CHLR</name>
<feature type="chain" id="PRO_5030063651" description="Concanavalin A-like lectin/glucanase superfamily protein" evidence="1">
    <location>
        <begin position="26"/>
        <end position="385"/>
    </location>
</feature>
<keyword evidence="1" id="KW-0732">Signal</keyword>
<feature type="signal peptide" evidence="1">
    <location>
        <begin position="1"/>
        <end position="25"/>
    </location>
</feature>
<dbReference type="AlphaFoldDB" id="A0A347ZUY2"/>
<comment type="caution">
    <text evidence="2">The sequence shown here is derived from an EMBL/GenBank/DDBJ whole genome shotgun (WGS) entry which is preliminary data.</text>
</comment>
<keyword evidence="3" id="KW-1185">Reference proteome</keyword>
<reference evidence="2 3" key="1">
    <citation type="submission" date="2018-08" db="EMBL/GenBank/DDBJ databases">
        <title>Genomic Encyclopedia of Type Strains, Phase IV (KMG-IV): sequencing the most valuable type-strain genomes for metagenomic binning, comparative biology and taxonomic classification.</title>
        <authorList>
            <person name="Goeker M."/>
        </authorList>
    </citation>
    <scope>NUCLEOTIDE SEQUENCE [LARGE SCALE GENOMIC DNA]</scope>
    <source>
        <strain evidence="2 3">DSM 23923</strain>
    </source>
</reference>
<dbReference type="RefSeq" id="WP_116223494.1">
    <property type="nucleotide sequence ID" value="NZ_AP018437.1"/>
</dbReference>
<dbReference type="PROSITE" id="PS51257">
    <property type="entry name" value="PROKAR_LIPOPROTEIN"/>
    <property type="match status" value="1"/>
</dbReference>
<evidence type="ECO:0008006" key="4">
    <source>
        <dbReference type="Google" id="ProtNLM"/>
    </source>
</evidence>
<evidence type="ECO:0000313" key="2">
    <source>
        <dbReference type="EMBL" id="REG10302.1"/>
    </source>
</evidence>
<organism evidence="2 3">
    <name type="scientific">Pelolinea submarina</name>
    <dbReference type="NCBI Taxonomy" id="913107"/>
    <lineage>
        <taxon>Bacteria</taxon>
        <taxon>Bacillati</taxon>
        <taxon>Chloroflexota</taxon>
        <taxon>Anaerolineae</taxon>
        <taxon>Anaerolineales</taxon>
        <taxon>Anaerolineaceae</taxon>
        <taxon>Pelolinea</taxon>
    </lineage>
</organism>
<evidence type="ECO:0000313" key="3">
    <source>
        <dbReference type="Proteomes" id="UP000256388"/>
    </source>
</evidence>
<proteinExistence type="predicted"/>
<evidence type="ECO:0000256" key="1">
    <source>
        <dbReference type="SAM" id="SignalP"/>
    </source>
</evidence>
<sequence>MFLKKGTLALLIVFGLVLTSCGGSGNQSPAAQENTAAVEAESTIEPVYVYMNCGTDYVQTGNDIALIYYWIAQTEQQVEDFAKSVQHAISVDGKPVTIKALGTEAIETTEDGYYTQMFLVNIGQLEPGTYNIITVANATEPVFDGWDWYGPDEDTTGLEGQCLLTVGDEAEAPIAEEPEPAVPTEVACSIDNDIRSDWQTYLCETFDDSTTLWIGDEGGTSTRVESGQYLVDNSTKVAQGYTTGFIFPVSVGAAQDYMISVDGSTESLYKSTAWGVYVRSTEYEIVYFFMINNQGRYMLTGSSDQEANRYLGNIKDGSSKAIVWDDVNNITVVVEGTQMDFYVNGELVTSHEAIDAVSPDFGLIVWGGEGVSALNRFDNLLVRVK</sequence>
<dbReference type="Gene3D" id="2.60.120.560">
    <property type="entry name" value="Exo-inulinase, domain 1"/>
    <property type="match status" value="1"/>
</dbReference>
<gene>
    <name evidence="2" type="ORF">DFR64_0156</name>
</gene>
<dbReference type="Proteomes" id="UP000256388">
    <property type="component" value="Unassembled WGS sequence"/>
</dbReference>
<accession>A0A347ZUY2</accession>
<dbReference type="EMBL" id="QUMS01000001">
    <property type="protein sequence ID" value="REG10302.1"/>
    <property type="molecule type" value="Genomic_DNA"/>
</dbReference>